<dbReference type="Pfam" id="PF04149">
    <property type="entry name" value="DUF397"/>
    <property type="match status" value="1"/>
</dbReference>
<dbReference type="AlphaFoldDB" id="A0A428YVH4"/>
<gene>
    <name evidence="2" type="ORF">DMH04_41045</name>
</gene>
<name>A0A428YVH4_KIBAR</name>
<proteinExistence type="predicted"/>
<dbReference type="OrthoDB" id="3430276at2"/>
<evidence type="ECO:0000313" key="3">
    <source>
        <dbReference type="Proteomes" id="UP000287547"/>
    </source>
</evidence>
<dbReference type="RefSeq" id="WP_037273470.1">
    <property type="nucleotide sequence ID" value="NZ_QHKI01000054.1"/>
</dbReference>
<organism evidence="2 3">
    <name type="scientific">Kibdelosporangium aridum</name>
    <dbReference type="NCBI Taxonomy" id="2030"/>
    <lineage>
        <taxon>Bacteria</taxon>
        <taxon>Bacillati</taxon>
        <taxon>Actinomycetota</taxon>
        <taxon>Actinomycetes</taxon>
        <taxon>Pseudonocardiales</taxon>
        <taxon>Pseudonocardiaceae</taxon>
        <taxon>Kibdelosporangium</taxon>
    </lineage>
</organism>
<dbReference type="EMBL" id="QHKI01000054">
    <property type="protein sequence ID" value="RSM73686.1"/>
    <property type="molecule type" value="Genomic_DNA"/>
</dbReference>
<evidence type="ECO:0000259" key="1">
    <source>
        <dbReference type="Pfam" id="PF04149"/>
    </source>
</evidence>
<dbReference type="Proteomes" id="UP000287547">
    <property type="component" value="Unassembled WGS sequence"/>
</dbReference>
<reference evidence="2 3" key="1">
    <citation type="submission" date="2018-05" db="EMBL/GenBank/DDBJ databases">
        <title>Evolution of GPA BGCs.</title>
        <authorList>
            <person name="Waglechner N."/>
            <person name="Wright G.D."/>
        </authorList>
    </citation>
    <scope>NUCLEOTIDE SEQUENCE [LARGE SCALE GENOMIC DNA]</scope>
    <source>
        <strain evidence="2 3">A82846</strain>
    </source>
</reference>
<protein>
    <submittedName>
        <fullName evidence="2">DUF397 domain-containing protein</fullName>
    </submittedName>
</protein>
<comment type="caution">
    <text evidence="2">The sequence shown here is derived from an EMBL/GenBank/DDBJ whole genome shotgun (WGS) entry which is preliminary data.</text>
</comment>
<accession>A0A428YVH4</accession>
<evidence type="ECO:0000313" key="2">
    <source>
        <dbReference type="EMBL" id="RSM73686.1"/>
    </source>
</evidence>
<sequence length="60" mass="6725">MELSAATWRKSSRSGSQSDCVEVAMTENLAAVRDSKHPECVLIADVRMLVRMVRAGRFDR</sequence>
<dbReference type="InterPro" id="IPR007278">
    <property type="entry name" value="DUF397"/>
</dbReference>
<feature type="domain" description="DUF397" evidence="1">
    <location>
        <begin position="6"/>
        <end position="39"/>
    </location>
</feature>